<keyword evidence="2" id="KW-1003">Cell membrane</keyword>
<dbReference type="EMBL" id="JMCB01000011">
    <property type="protein sequence ID" value="KFE66132.1"/>
    <property type="molecule type" value="Genomic_DNA"/>
</dbReference>
<protein>
    <recommendedName>
        <fullName evidence="12">Permease</fullName>
    </recommendedName>
</protein>
<evidence type="ECO:0000256" key="1">
    <source>
        <dbReference type="ARBA" id="ARBA00004651"/>
    </source>
</evidence>
<name>A0A085WEL9_9BACT</name>
<feature type="domain" description="ABC3 transporter permease C-terminal" evidence="8">
    <location>
        <begin position="683"/>
        <end position="796"/>
    </location>
</feature>
<dbReference type="InterPro" id="IPR050250">
    <property type="entry name" value="Macrolide_Exporter_MacB"/>
</dbReference>
<evidence type="ECO:0000256" key="3">
    <source>
        <dbReference type="ARBA" id="ARBA00022692"/>
    </source>
</evidence>
<feature type="transmembrane region" description="Helical" evidence="7">
    <location>
        <begin position="735"/>
        <end position="755"/>
    </location>
</feature>
<feature type="transmembrane region" description="Helical" evidence="7">
    <location>
        <begin position="414"/>
        <end position="435"/>
    </location>
</feature>
<comment type="similarity">
    <text evidence="6">Belongs to the ABC-4 integral membrane protein family.</text>
</comment>
<evidence type="ECO:0000256" key="6">
    <source>
        <dbReference type="ARBA" id="ARBA00038076"/>
    </source>
</evidence>
<evidence type="ECO:0000259" key="8">
    <source>
        <dbReference type="Pfam" id="PF02687"/>
    </source>
</evidence>
<comment type="caution">
    <text evidence="10">The sequence shown here is derived from an EMBL/GenBank/DDBJ whole genome shotgun (WGS) entry which is preliminary data.</text>
</comment>
<feature type="transmembrane region" description="Helical" evidence="7">
    <location>
        <begin position="21"/>
        <end position="48"/>
    </location>
</feature>
<feature type="transmembrane region" description="Helical" evidence="7">
    <location>
        <begin position="273"/>
        <end position="296"/>
    </location>
</feature>
<comment type="subcellular location">
    <subcellularLocation>
        <location evidence="1">Cell membrane</location>
        <topology evidence="1">Multi-pass membrane protein</topology>
    </subcellularLocation>
</comment>
<dbReference type="InterPro" id="IPR017800">
    <property type="entry name" value="ADOP"/>
</dbReference>
<feature type="domain" description="MacB-like periplasmic core" evidence="9">
    <location>
        <begin position="22"/>
        <end position="238"/>
    </location>
</feature>
<evidence type="ECO:0008006" key="12">
    <source>
        <dbReference type="Google" id="ProtNLM"/>
    </source>
</evidence>
<dbReference type="NCBIfam" id="TIGR03434">
    <property type="entry name" value="ADOP"/>
    <property type="match status" value="1"/>
</dbReference>
<keyword evidence="3 7" id="KW-0812">Transmembrane</keyword>
<dbReference type="InterPro" id="IPR003838">
    <property type="entry name" value="ABC3_permease_C"/>
</dbReference>
<gene>
    <name evidence="10" type="ORF">DB31_1197</name>
</gene>
<evidence type="ECO:0000313" key="10">
    <source>
        <dbReference type="EMBL" id="KFE66132.1"/>
    </source>
</evidence>
<evidence type="ECO:0000256" key="4">
    <source>
        <dbReference type="ARBA" id="ARBA00022989"/>
    </source>
</evidence>
<evidence type="ECO:0000256" key="2">
    <source>
        <dbReference type="ARBA" id="ARBA00022475"/>
    </source>
</evidence>
<dbReference type="OrthoDB" id="5502888at2"/>
<feature type="transmembrane region" description="Helical" evidence="7">
    <location>
        <begin position="680"/>
        <end position="705"/>
    </location>
</feature>
<feature type="domain" description="ABC3 transporter permease C-terminal" evidence="8">
    <location>
        <begin position="277"/>
        <end position="390"/>
    </location>
</feature>
<keyword evidence="5 7" id="KW-0472">Membrane</keyword>
<feature type="transmembrane region" description="Helical" evidence="7">
    <location>
        <begin position="363"/>
        <end position="386"/>
    </location>
</feature>
<feature type="domain" description="MacB-like periplasmic core" evidence="9">
    <location>
        <begin position="503"/>
        <end position="622"/>
    </location>
</feature>
<dbReference type="AlphaFoldDB" id="A0A085WEL9"/>
<evidence type="ECO:0000256" key="5">
    <source>
        <dbReference type="ARBA" id="ARBA00023136"/>
    </source>
</evidence>
<evidence type="ECO:0000313" key="11">
    <source>
        <dbReference type="Proteomes" id="UP000028725"/>
    </source>
</evidence>
<reference evidence="10 11" key="1">
    <citation type="submission" date="2014-04" db="EMBL/GenBank/DDBJ databases">
        <title>Genome assembly of Hyalangium minutum DSM 14724.</title>
        <authorList>
            <person name="Sharma G."/>
            <person name="Subramanian S."/>
        </authorList>
    </citation>
    <scope>NUCLEOTIDE SEQUENCE [LARGE SCALE GENOMIC DNA]</scope>
    <source>
        <strain evidence="10 11">DSM 14724</strain>
    </source>
</reference>
<dbReference type="InterPro" id="IPR025857">
    <property type="entry name" value="MacB_PCD"/>
</dbReference>
<feature type="transmembrane region" description="Helical" evidence="7">
    <location>
        <begin position="317"/>
        <end position="343"/>
    </location>
</feature>
<dbReference type="PANTHER" id="PTHR30572:SF4">
    <property type="entry name" value="ABC TRANSPORTER PERMEASE YTRF"/>
    <property type="match status" value="1"/>
</dbReference>
<dbReference type="GO" id="GO:0022857">
    <property type="term" value="F:transmembrane transporter activity"/>
    <property type="evidence" value="ECO:0007669"/>
    <property type="project" value="TreeGrafter"/>
</dbReference>
<dbReference type="Pfam" id="PF12704">
    <property type="entry name" value="MacB_PCD"/>
    <property type="match status" value="2"/>
</dbReference>
<dbReference type="GO" id="GO:0005886">
    <property type="term" value="C:plasma membrane"/>
    <property type="evidence" value="ECO:0007669"/>
    <property type="project" value="UniProtKB-SubCell"/>
</dbReference>
<dbReference type="Pfam" id="PF02687">
    <property type="entry name" value="FtsX"/>
    <property type="match status" value="2"/>
</dbReference>
<sequence length="804" mass="85562">MSTLLQEVRFAFRSMLREKAFTAVVVATLALSVGATTAVFSVAYQVLWRPLPYPEASQLFRLFQITTPGAGAGPQRDRTRITLPVWTAWREAAGSFAQLEGLQAERVTLRGTPFDERLRVARASAGLLPMLGVKPVLGRLWGTELEVPGRDREAVLSHALWHRLYGGDPSVLGRSLLLDEEAHTIVGVLPAGFQFEPEMEVWKPLALDPRTEQNSALRVVGRLRPHVTPEQARAELVQLALNSERVSTEPLTGASLEPLHAFWVEQSQTQVEIVTAVAALLLLLGCANLANLLLARGSLRMREMSVRMALGARRAQLIRLLLIESLVRALAGGGVGLLIALWGRELMGTLIPPQLASGPGIEPFVLVIACVLSVVTAVLVGLLPALHATRGDGQSVLAPVARGLRGASMGTARAVLVVVQLSLALVPLVGTGLMLRTVWELQNVPLGFEPQGVTVGEVFFPLERYASPGAAAAVAQGLVSQIEALPGVTAVGLTGALPFSGEVFRQTAGFELVGGQASPETKARAGYVSASEGYFQALGVPLKQGRYPNALDTDHSPLVVAVTEAFARRYFPGQSAVGHRIQLQLNWGSREPREIVGVVGDVPMERLTAAPLGDIYVPLGQDMPQTVSLAVKSLLPAGQLMPLLRETLRSTDPQLRLARVRPLDELVKASYARMRTVGGLLSALALLAVVLAAVGLYGILSFWVAQQTRELGIRLALGATPSALLRRVVGQGLRLTGVGLVAGAVGATLLARALSSMLYGVSAYDPLIFVGAPGVLVLTALVASWLPASAAMRVPPNEALKRES</sequence>
<dbReference type="PANTHER" id="PTHR30572">
    <property type="entry name" value="MEMBRANE COMPONENT OF TRANSPORTER-RELATED"/>
    <property type="match status" value="1"/>
</dbReference>
<dbReference type="RefSeq" id="WP_044192779.1">
    <property type="nucleotide sequence ID" value="NZ_JMCB01000011.1"/>
</dbReference>
<dbReference type="STRING" id="394096.DB31_1197"/>
<keyword evidence="11" id="KW-1185">Reference proteome</keyword>
<proteinExistence type="inferred from homology"/>
<keyword evidence="4 7" id="KW-1133">Transmembrane helix</keyword>
<evidence type="ECO:0000259" key="9">
    <source>
        <dbReference type="Pfam" id="PF12704"/>
    </source>
</evidence>
<evidence type="ECO:0000256" key="7">
    <source>
        <dbReference type="SAM" id="Phobius"/>
    </source>
</evidence>
<feature type="transmembrane region" description="Helical" evidence="7">
    <location>
        <begin position="767"/>
        <end position="786"/>
    </location>
</feature>
<organism evidence="10 11">
    <name type="scientific">Hyalangium minutum</name>
    <dbReference type="NCBI Taxonomy" id="394096"/>
    <lineage>
        <taxon>Bacteria</taxon>
        <taxon>Pseudomonadati</taxon>
        <taxon>Myxococcota</taxon>
        <taxon>Myxococcia</taxon>
        <taxon>Myxococcales</taxon>
        <taxon>Cystobacterineae</taxon>
        <taxon>Archangiaceae</taxon>
        <taxon>Hyalangium</taxon>
    </lineage>
</organism>
<dbReference type="Proteomes" id="UP000028725">
    <property type="component" value="Unassembled WGS sequence"/>
</dbReference>
<accession>A0A085WEL9</accession>